<dbReference type="PANTHER" id="PTHR43031">
    <property type="entry name" value="FAD-DEPENDENT OXIDOREDUCTASE"/>
    <property type="match status" value="1"/>
</dbReference>
<evidence type="ECO:0000259" key="3">
    <source>
        <dbReference type="PROSITE" id="PS50206"/>
    </source>
</evidence>
<dbReference type="Gene3D" id="3.40.250.10">
    <property type="entry name" value="Rhodanese-like domain"/>
    <property type="match status" value="1"/>
</dbReference>
<dbReference type="InterPro" id="IPR036873">
    <property type="entry name" value="Rhodanese-like_dom_sf"/>
</dbReference>
<dbReference type="CDD" id="cd01444">
    <property type="entry name" value="GlpE_ST"/>
    <property type="match status" value="1"/>
</dbReference>
<accession>A0ABY2XLM8</accession>
<dbReference type="NCBIfam" id="NF001195">
    <property type="entry name" value="PRK00162.1"/>
    <property type="match status" value="1"/>
</dbReference>
<dbReference type="SUPFAM" id="SSF52821">
    <property type="entry name" value="Rhodanese/Cell cycle control phosphatase"/>
    <property type="match status" value="1"/>
</dbReference>
<dbReference type="InterPro" id="IPR023695">
    <property type="entry name" value="Thiosulf_sulfurTrfase"/>
</dbReference>
<protein>
    <submittedName>
        <fullName evidence="4">Thiosulfate sulfurtransferase GlpE</fullName>
        <ecNumber evidence="4">2.8.1.1</ecNumber>
    </submittedName>
</protein>
<dbReference type="Pfam" id="PF00581">
    <property type="entry name" value="Rhodanese"/>
    <property type="match status" value="1"/>
</dbReference>
<evidence type="ECO:0000256" key="1">
    <source>
        <dbReference type="ARBA" id="ARBA00022490"/>
    </source>
</evidence>
<name>A0ABY2XLM8_9GAMM</name>
<dbReference type="SMART" id="SM00450">
    <property type="entry name" value="RHOD"/>
    <property type="match status" value="1"/>
</dbReference>
<dbReference type="EMBL" id="VCQT01000036">
    <property type="protein sequence ID" value="TMW12163.1"/>
    <property type="molecule type" value="Genomic_DNA"/>
</dbReference>
<keyword evidence="5" id="KW-1185">Reference proteome</keyword>
<comment type="caution">
    <text evidence="4">The sequence shown here is derived from an EMBL/GenBank/DDBJ whole genome shotgun (WGS) entry which is preliminary data.</text>
</comment>
<reference evidence="4 5" key="1">
    <citation type="submission" date="2019-05" db="EMBL/GenBank/DDBJ databases">
        <title>Genome of Alcanivorax gelatiniphagus, an oil degrading marine bacteria.</title>
        <authorList>
            <person name="Kwon K.K."/>
        </authorList>
    </citation>
    <scope>NUCLEOTIDE SEQUENCE [LARGE SCALE GENOMIC DNA]</scope>
    <source>
        <strain evidence="4 5">MEBiC 08158</strain>
    </source>
</reference>
<proteinExistence type="predicted"/>
<evidence type="ECO:0000256" key="2">
    <source>
        <dbReference type="ARBA" id="ARBA00022679"/>
    </source>
</evidence>
<organism evidence="4 5">
    <name type="scientific">Alloalcanivorax gelatiniphagus</name>
    <dbReference type="NCBI Taxonomy" id="1194167"/>
    <lineage>
        <taxon>Bacteria</taxon>
        <taxon>Pseudomonadati</taxon>
        <taxon>Pseudomonadota</taxon>
        <taxon>Gammaproteobacteria</taxon>
        <taxon>Oceanospirillales</taxon>
        <taxon>Alcanivoracaceae</taxon>
        <taxon>Alloalcanivorax</taxon>
    </lineage>
</organism>
<dbReference type="Proteomes" id="UP000739180">
    <property type="component" value="Unassembled WGS sequence"/>
</dbReference>
<dbReference type="RefSeq" id="WP_138772837.1">
    <property type="nucleotide sequence ID" value="NZ_JBHSSX010000052.1"/>
</dbReference>
<dbReference type="InterPro" id="IPR001763">
    <property type="entry name" value="Rhodanese-like_dom"/>
</dbReference>
<evidence type="ECO:0000313" key="4">
    <source>
        <dbReference type="EMBL" id="TMW12163.1"/>
    </source>
</evidence>
<dbReference type="GO" id="GO:0004792">
    <property type="term" value="F:thiosulfate-cyanide sulfurtransferase activity"/>
    <property type="evidence" value="ECO:0007669"/>
    <property type="project" value="UniProtKB-EC"/>
</dbReference>
<keyword evidence="1" id="KW-0963">Cytoplasm</keyword>
<sequence>MAERIGPEQGLELLQAGGTLFIDVRDPESHQQARIPGALPLNQAGLEAFLATTDRAHPLVVYCYHGHSSQAASDYLNEQGFQSVVSLDGGFEYWRQAYPDQVEPGPAG</sequence>
<evidence type="ECO:0000313" key="5">
    <source>
        <dbReference type="Proteomes" id="UP000739180"/>
    </source>
</evidence>
<dbReference type="EC" id="2.8.1.1" evidence="4"/>
<dbReference type="PROSITE" id="PS50206">
    <property type="entry name" value="RHODANESE_3"/>
    <property type="match status" value="1"/>
</dbReference>
<gene>
    <name evidence="4" type="primary">glpE</name>
    <name evidence="4" type="ORF">FGS76_11770</name>
</gene>
<dbReference type="InterPro" id="IPR050229">
    <property type="entry name" value="GlpE_sulfurtransferase"/>
</dbReference>
<feature type="domain" description="Rhodanese" evidence="3">
    <location>
        <begin position="15"/>
        <end position="103"/>
    </location>
</feature>
<keyword evidence="2 4" id="KW-0808">Transferase</keyword>
<dbReference type="PANTHER" id="PTHR43031:SF6">
    <property type="entry name" value="THIOSULFATE SULFURTRANSFERASE GLPE"/>
    <property type="match status" value="1"/>
</dbReference>